<proteinExistence type="predicted"/>
<gene>
    <name evidence="2" type="ORF">DL546_008762</name>
</gene>
<evidence type="ECO:0000256" key="1">
    <source>
        <dbReference type="SAM" id="MobiDB-lite"/>
    </source>
</evidence>
<name>A0A420YEJ1_9PEZI</name>
<comment type="caution">
    <text evidence="2">The sequence shown here is derived from an EMBL/GenBank/DDBJ whole genome shotgun (WGS) entry which is preliminary data.</text>
</comment>
<organism evidence="2 3">
    <name type="scientific">Coniochaeta pulveracea</name>
    <dbReference type="NCBI Taxonomy" id="177199"/>
    <lineage>
        <taxon>Eukaryota</taxon>
        <taxon>Fungi</taxon>
        <taxon>Dikarya</taxon>
        <taxon>Ascomycota</taxon>
        <taxon>Pezizomycotina</taxon>
        <taxon>Sordariomycetes</taxon>
        <taxon>Sordariomycetidae</taxon>
        <taxon>Coniochaetales</taxon>
        <taxon>Coniochaetaceae</taxon>
        <taxon>Coniochaeta</taxon>
    </lineage>
</organism>
<sequence length="402" mass="44970">MSESIIEDDMDYEDVYHLDTHASVAEKRAGLPTVAQRRRLPPLPGMRNAGVQALSQFSINRDIVVDQFGNQRGSTQARIGPAPLGSSGVVADMTVQQFTTSAAGFQQSAVHGGFDRVQVHVQAVRGQQPRMVDTDFEGSRTITGNEPERLPGAIPPGSSIGTFGEGPSLEQRTSGFVEEAEETIHHLLRIGFVEGCASCNSYGKHWTEDCPKLPDGKNQRDALLYHYYVVGRANLPPLVARDWNWAEKSLQMRVKNNVGWPLLRSEAFTWFNTNANHNLWKNWDYPAMKGRAEPLSIRSSAHIHNLAKLPVVEVMYIQGGSTHDRKTTTVKRHGDRHDNHDVKRRGNYQDPVSRRTMIPDNHFNGDMERPSKDKMEERRRRFGPVDAPMTQESGSSSSAGHR</sequence>
<dbReference type="EMBL" id="QVQW01000015">
    <property type="protein sequence ID" value="RKU46349.1"/>
    <property type="molecule type" value="Genomic_DNA"/>
</dbReference>
<dbReference type="AlphaFoldDB" id="A0A420YEJ1"/>
<reference evidence="2 3" key="1">
    <citation type="submission" date="2018-08" db="EMBL/GenBank/DDBJ databases">
        <title>Draft genome of the lignicolous fungus Coniochaeta pulveracea.</title>
        <authorList>
            <person name="Borstlap C.J."/>
            <person name="De Witt R.N."/>
            <person name="Botha A."/>
            <person name="Volschenk H."/>
        </authorList>
    </citation>
    <scope>NUCLEOTIDE SEQUENCE [LARGE SCALE GENOMIC DNA]</scope>
    <source>
        <strain evidence="2 3">CAB683</strain>
    </source>
</reference>
<protein>
    <submittedName>
        <fullName evidence="2">Uncharacterized protein</fullName>
    </submittedName>
</protein>
<feature type="region of interest" description="Disordered" evidence="1">
    <location>
        <begin position="137"/>
        <end position="164"/>
    </location>
</feature>
<dbReference type="Proteomes" id="UP000275385">
    <property type="component" value="Unassembled WGS sequence"/>
</dbReference>
<feature type="compositionally biased region" description="Polar residues" evidence="1">
    <location>
        <begin position="390"/>
        <end position="402"/>
    </location>
</feature>
<evidence type="ECO:0000313" key="3">
    <source>
        <dbReference type="Proteomes" id="UP000275385"/>
    </source>
</evidence>
<feature type="compositionally biased region" description="Basic and acidic residues" evidence="1">
    <location>
        <begin position="363"/>
        <end position="379"/>
    </location>
</feature>
<feature type="region of interest" description="Disordered" evidence="1">
    <location>
        <begin position="324"/>
        <end position="402"/>
    </location>
</feature>
<keyword evidence="3" id="KW-1185">Reference proteome</keyword>
<accession>A0A420YEJ1</accession>
<evidence type="ECO:0000313" key="2">
    <source>
        <dbReference type="EMBL" id="RKU46349.1"/>
    </source>
</evidence>